<dbReference type="EMBL" id="JBGMDY010000002">
    <property type="protein sequence ID" value="KAL2344389.1"/>
    <property type="molecule type" value="Genomic_DNA"/>
</dbReference>
<comment type="caution">
    <text evidence="1">The sequence shown here is derived from an EMBL/GenBank/DDBJ whole genome shotgun (WGS) entry which is preliminary data.</text>
</comment>
<accession>A0ABD1N8H8</accession>
<evidence type="ECO:0000313" key="1">
    <source>
        <dbReference type="EMBL" id="KAL2344389.1"/>
    </source>
</evidence>
<evidence type="ECO:0000313" key="2">
    <source>
        <dbReference type="Proteomes" id="UP001603857"/>
    </source>
</evidence>
<reference evidence="1 2" key="1">
    <citation type="submission" date="2024-08" db="EMBL/GenBank/DDBJ databases">
        <title>Insights into the chromosomal genome structure of Flemingia macrophylla.</title>
        <authorList>
            <person name="Ding Y."/>
            <person name="Zhao Y."/>
            <person name="Bi W."/>
            <person name="Wu M."/>
            <person name="Zhao G."/>
            <person name="Gong Y."/>
            <person name="Li W."/>
            <person name="Zhang P."/>
        </authorList>
    </citation>
    <scope>NUCLEOTIDE SEQUENCE [LARGE SCALE GENOMIC DNA]</scope>
    <source>
        <strain evidence="1">DYQJB</strain>
        <tissue evidence="1">Leaf</tissue>
    </source>
</reference>
<sequence length="59" mass="6961">MIKSEVANLKKPKAIEYQHFEYFALIITQNVFIEDETEANLLHLNTFLTMDSSKNLQWT</sequence>
<proteinExistence type="predicted"/>
<gene>
    <name evidence="1" type="ORF">Fmac_005674</name>
</gene>
<organism evidence="1 2">
    <name type="scientific">Flemingia macrophylla</name>
    <dbReference type="NCBI Taxonomy" id="520843"/>
    <lineage>
        <taxon>Eukaryota</taxon>
        <taxon>Viridiplantae</taxon>
        <taxon>Streptophyta</taxon>
        <taxon>Embryophyta</taxon>
        <taxon>Tracheophyta</taxon>
        <taxon>Spermatophyta</taxon>
        <taxon>Magnoliopsida</taxon>
        <taxon>eudicotyledons</taxon>
        <taxon>Gunneridae</taxon>
        <taxon>Pentapetalae</taxon>
        <taxon>rosids</taxon>
        <taxon>fabids</taxon>
        <taxon>Fabales</taxon>
        <taxon>Fabaceae</taxon>
        <taxon>Papilionoideae</taxon>
        <taxon>50 kb inversion clade</taxon>
        <taxon>NPAAA clade</taxon>
        <taxon>indigoferoid/millettioid clade</taxon>
        <taxon>Phaseoleae</taxon>
        <taxon>Flemingia</taxon>
    </lineage>
</organism>
<dbReference type="AlphaFoldDB" id="A0ABD1N8H8"/>
<protein>
    <submittedName>
        <fullName evidence="1">Uncharacterized protein</fullName>
    </submittedName>
</protein>
<name>A0ABD1N8H8_9FABA</name>
<dbReference type="Proteomes" id="UP001603857">
    <property type="component" value="Unassembled WGS sequence"/>
</dbReference>
<keyword evidence="2" id="KW-1185">Reference proteome</keyword>